<dbReference type="Proteomes" id="UP000286038">
    <property type="component" value="Unassembled WGS sequence"/>
</dbReference>
<feature type="transmembrane region" description="Helical" evidence="4">
    <location>
        <begin position="50"/>
        <end position="67"/>
    </location>
</feature>
<evidence type="ECO:0000313" key="6">
    <source>
        <dbReference type="EMBL" id="RGV35767.1"/>
    </source>
</evidence>
<keyword evidence="4" id="KW-1133">Transmembrane helix</keyword>
<dbReference type="PROSITE" id="PS01124">
    <property type="entry name" value="HTH_ARAC_FAMILY_2"/>
    <property type="match status" value="1"/>
</dbReference>
<evidence type="ECO:0000313" key="9">
    <source>
        <dbReference type="Proteomes" id="UP000286038"/>
    </source>
</evidence>
<name>A0A412X4M1_9BACT</name>
<dbReference type="Pfam" id="PF12833">
    <property type="entry name" value="HTH_18"/>
    <property type="match status" value="1"/>
</dbReference>
<dbReference type="STRING" id="1121130.GCA_000519105_02139"/>
<keyword evidence="2" id="KW-0238">DNA-binding</keyword>
<keyword evidence="4" id="KW-0472">Membrane</keyword>
<organism evidence="6 8">
    <name type="scientific">Butyricimonas virosa</name>
    <dbReference type="NCBI Taxonomy" id="544645"/>
    <lineage>
        <taxon>Bacteria</taxon>
        <taxon>Pseudomonadati</taxon>
        <taxon>Bacteroidota</taxon>
        <taxon>Bacteroidia</taxon>
        <taxon>Bacteroidales</taxon>
        <taxon>Odoribacteraceae</taxon>
        <taxon>Butyricimonas</taxon>
    </lineage>
</organism>
<dbReference type="Proteomes" id="UP000283589">
    <property type="component" value="Unassembled WGS sequence"/>
</dbReference>
<feature type="transmembrane region" description="Helical" evidence="4">
    <location>
        <begin position="221"/>
        <end position="240"/>
    </location>
</feature>
<comment type="caution">
    <text evidence="6">The sequence shown here is derived from an EMBL/GenBank/DDBJ whole genome shotgun (WGS) entry which is preliminary data.</text>
</comment>
<dbReference type="SMART" id="SM00342">
    <property type="entry name" value="HTH_ARAC"/>
    <property type="match status" value="1"/>
</dbReference>
<dbReference type="RefSeq" id="WP_118258765.1">
    <property type="nucleotide sequence ID" value="NZ_CABJDM010000005.1"/>
</dbReference>
<evidence type="ECO:0000313" key="7">
    <source>
        <dbReference type="EMBL" id="RHM44823.1"/>
    </source>
</evidence>
<evidence type="ECO:0000256" key="2">
    <source>
        <dbReference type="ARBA" id="ARBA00023125"/>
    </source>
</evidence>
<feature type="transmembrane region" description="Helical" evidence="4">
    <location>
        <begin position="12"/>
        <end position="38"/>
    </location>
</feature>
<dbReference type="SUPFAM" id="SSF46689">
    <property type="entry name" value="Homeodomain-like"/>
    <property type="match status" value="1"/>
</dbReference>
<feature type="transmembrane region" description="Helical" evidence="4">
    <location>
        <begin position="79"/>
        <end position="100"/>
    </location>
</feature>
<dbReference type="InterPro" id="IPR009057">
    <property type="entry name" value="Homeodomain-like_sf"/>
</dbReference>
<dbReference type="GO" id="GO:0003700">
    <property type="term" value="F:DNA-binding transcription factor activity"/>
    <property type="evidence" value="ECO:0007669"/>
    <property type="project" value="InterPro"/>
</dbReference>
<dbReference type="Gene3D" id="1.10.10.60">
    <property type="entry name" value="Homeodomain-like"/>
    <property type="match status" value="2"/>
</dbReference>
<keyword evidence="4" id="KW-0812">Transmembrane</keyword>
<dbReference type="EMBL" id="QRPV01000005">
    <property type="protein sequence ID" value="RHM44823.1"/>
    <property type="molecule type" value="Genomic_DNA"/>
</dbReference>
<dbReference type="GO" id="GO:0043565">
    <property type="term" value="F:sequence-specific DNA binding"/>
    <property type="evidence" value="ECO:0007669"/>
    <property type="project" value="InterPro"/>
</dbReference>
<keyword evidence="3" id="KW-0804">Transcription</keyword>
<feature type="transmembrane region" description="Helical" evidence="4">
    <location>
        <begin position="112"/>
        <end position="131"/>
    </location>
</feature>
<sequence>MMNNSISSPIFWMYFSYVLSFIIPLFCGLTLLTVKGAISNEQAGMHPRRLLGIIFTFSGLIFIPNMIQDIHKYITGELGLPIFDIAINLFLVPLYFFYFRKLSKPEKLTSRRIWPHLMPGILVLIISFFLSPLQEKVAENDVCFNTNLPLIIFRCASLILQAIMISIYTLRILHLKRKHMQRLEENYSSMEDIDLHWLNQAIPLAAFFAFVALFASCFQAIWSNYLFHISSILFTFYLFIHALNEPYICYTEQHAEIHEEEIIPPNSCPEPPVITPTSETELSPVFPALPEKYLKNLGIKREKMKNELVQLFDEKEIYTNGNLTITDVAALLGTNRTYVSNVINNEFGFSFYQFVNKYRIQKATILFIQHPDMQIQEIASLSGFNSLSSFISAFKLNEGITPKQWKQRYVDAL</sequence>
<dbReference type="InterPro" id="IPR018060">
    <property type="entry name" value="HTH_AraC"/>
</dbReference>
<dbReference type="AlphaFoldDB" id="A0A412X4M1"/>
<evidence type="ECO:0000313" key="8">
    <source>
        <dbReference type="Proteomes" id="UP000283589"/>
    </source>
</evidence>
<dbReference type="PANTHER" id="PTHR43280">
    <property type="entry name" value="ARAC-FAMILY TRANSCRIPTIONAL REGULATOR"/>
    <property type="match status" value="1"/>
</dbReference>
<reference evidence="8 9" key="1">
    <citation type="submission" date="2018-08" db="EMBL/GenBank/DDBJ databases">
        <title>A genome reference for cultivated species of the human gut microbiota.</title>
        <authorList>
            <person name="Zou Y."/>
            <person name="Xue W."/>
            <person name="Luo G."/>
        </authorList>
    </citation>
    <scope>NUCLEOTIDE SEQUENCE [LARGE SCALE GENOMIC DNA]</scope>
    <source>
        <strain evidence="6 8">AF14-49</strain>
        <strain evidence="7 9">AF34-33</strain>
    </source>
</reference>
<evidence type="ECO:0000256" key="1">
    <source>
        <dbReference type="ARBA" id="ARBA00023015"/>
    </source>
</evidence>
<feature type="domain" description="HTH araC/xylS-type" evidence="5">
    <location>
        <begin position="306"/>
        <end position="408"/>
    </location>
</feature>
<dbReference type="PANTHER" id="PTHR43280:SF2">
    <property type="entry name" value="HTH-TYPE TRANSCRIPTIONAL REGULATOR EXSA"/>
    <property type="match status" value="1"/>
</dbReference>
<evidence type="ECO:0000259" key="5">
    <source>
        <dbReference type="PROSITE" id="PS01124"/>
    </source>
</evidence>
<keyword evidence="1" id="KW-0805">Transcription regulation</keyword>
<gene>
    <name evidence="6" type="ORF">DWW18_03005</name>
    <name evidence="7" type="ORF">DWZ68_06820</name>
</gene>
<dbReference type="EMBL" id="QRZA01000003">
    <property type="protein sequence ID" value="RGV35767.1"/>
    <property type="molecule type" value="Genomic_DNA"/>
</dbReference>
<proteinExistence type="predicted"/>
<protein>
    <submittedName>
        <fullName evidence="6">AraC family transcriptional regulator</fullName>
    </submittedName>
</protein>
<evidence type="ECO:0000256" key="3">
    <source>
        <dbReference type="ARBA" id="ARBA00023163"/>
    </source>
</evidence>
<feature type="transmembrane region" description="Helical" evidence="4">
    <location>
        <begin position="195"/>
        <end position="215"/>
    </location>
</feature>
<evidence type="ECO:0000256" key="4">
    <source>
        <dbReference type="SAM" id="Phobius"/>
    </source>
</evidence>
<feature type="transmembrane region" description="Helical" evidence="4">
    <location>
        <begin position="151"/>
        <end position="174"/>
    </location>
</feature>
<accession>A0A412X4M1</accession>